<dbReference type="PROSITE" id="PS51355">
    <property type="entry name" value="GLUTATHIONE_PEROXID_3"/>
    <property type="match status" value="1"/>
</dbReference>
<dbReference type="InterPro" id="IPR000889">
    <property type="entry name" value="Glutathione_peroxidase"/>
</dbReference>
<keyword evidence="6" id="KW-1185">Reference proteome</keyword>
<dbReference type="GO" id="GO:0004601">
    <property type="term" value="F:peroxidase activity"/>
    <property type="evidence" value="ECO:0007669"/>
    <property type="project" value="UniProtKB-KW"/>
</dbReference>
<dbReference type="Proteomes" id="UP001589838">
    <property type="component" value="Unassembled WGS sequence"/>
</dbReference>
<evidence type="ECO:0000313" key="6">
    <source>
        <dbReference type="Proteomes" id="UP001589838"/>
    </source>
</evidence>
<dbReference type="CDD" id="cd00340">
    <property type="entry name" value="GSH_Peroxidase"/>
    <property type="match status" value="1"/>
</dbReference>
<dbReference type="EMBL" id="JBHLUX010000030">
    <property type="protein sequence ID" value="MFC0471150.1"/>
    <property type="molecule type" value="Genomic_DNA"/>
</dbReference>
<organism evidence="5 6">
    <name type="scientific">Halalkalibacter kiskunsagensis</name>
    <dbReference type="NCBI Taxonomy" id="1548599"/>
    <lineage>
        <taxon>Bacteria</taxon>
        <taxon>Bacillati</taxon>
        <taxon>Bacillota</taxon>
        <taxon>Bacilli</taxon>
        <taxon>Bacillales</taxon>
        <taxon>Bacillaceae</taxon>
        <taxon>Halalkalibacter</taxon>
    </lineage>
</organism>
<accession>A0ABV6KCW4</accession>
<evidence type="ECO:0000256" key="2">
    <source>
        <dbReference type="ARBA" id="ARBA00022559"/>
    </source>
</evidence>
<dbReference type="Gene3D" id="3.40.30.10">
    <property type="entry name" value="Glutaredoxin"/>
    <property type="match status" value="1"/>
</dbReference>
<evidence type="ECO:0000256" key="3">
    <source>
        <dbReference type="ARBA" id="ARBA00023002"/>
    </source>
</evidence>
<dbReference type="PROSITE" id="PS00460">
    <property type="entry name" value="GLUTATHIONE_PEROXID_1"/>
    <property type="match status" value="1"/>
</dbReference>
<evidence type="ECO:0000313" key="5">
    <source>
        <dbReference type="EMBL" id="MFC0471150.1"/>
    </source>
</evidence>
<keyword evidence="3 4" id="KW-0560">Oxidoreductase</keyword>
<dbReference type="RefSeq" id="WP_335958670.1">
    <property type="nucleotide sequence ID" value="NZ_JAXBLX010000002.1"/>
</dbReference>
<sequence>MSVHQFFVLRPNGENIPLDCYKGNVLLIVNTATKCGLAPQFNGLEKLYQDYKDNGFTVLGFPCNQFMGQEPVSNDEMEEACKLDFGVTFPLFAKVRVNGRNAAPLYKYLKKEQKGILSSEIKWNFTKFLVDKEGKVICRYGPNVVPEKIEEDIRKLLVD</sequence>
<dbReference type="PANTHER" id="PTHR11592:SF78">
    <property type="entry name" value="GLUTATHIONE PEROXIDASE"/>
    <property type="match status" value="1"/>
</dbReference>
<dbReference type="InterPro" id="IPR036249">
    <property type="entry name" value="Thioredoxin-like_sf"/>
</dbReference>
<comment type="caution">
    <text evidence="5">The sequence shown here is derived from an EMBL/GenBank/DDBJ whole genome shotgun (WGS) entry which is preliminary data.</text>
</comment>
<dbReference type="PROSITE" id="PS00763">
    <property type="entry name" value="GLUTATHIONE_PEROXID_2"/>
    <property type="match status" value="1"/>
</dbReference>
<name>A0ABV6KCW4_9BACI</name>
<keyword evidence="2 4" id="KW-0575">Peroxidase</keyword>
<gene>
    <name evidence="5" type="ORF">ACFFHM_11805</name>
</gene>
<protein>
    <recommendedName>
        <fullName evidence="4">Glutathione peroxidase</fullName>
    </recommendedName>
</protein>
<dbReference type="InterPro" id="IPR029760">
    <property type="entry name" value="GPX_CS"/>
</dbReference>
<comment type="similarity">
    <text evidence="1 4">Belongs to the glutathione peroxidase family.</text>
</comment>
<dbReference type="PRINTS" id="PR01011">
    <property type="entry name" value="GLUTPROXDASE"/>
</dbReference>
<dbReference type="PIRSF" id="PIRSF000303">
    <property type="entry name" value="Glutathion_perox"/>
    <property type="match status" value="1"/>
</dbReference>
<dbReference type="InterPro" id="IPR029759">
    <property type="entry name" value="GPX_AS"/>
</dbReference>
<proteinExistence type="inferred from homology"/>
<reference evidence="5 6" key="1">
    <citation type="submission" date="2024-09" db="EMBL/GenBank/DDBJ databases">
        <authorList>
            <person name="Sun Q."/>
            <person name="Mori K."/>
        </authorList>
    </citation>
    <scope>NUCLEOTIDE SEQUENCE [LARGE SCALE GENOMIC DNA]</scope>
    <source>
        <strain evidence="5 6">NCAIM B.02610</strain>
    </source>
</reference>
<dbReference type="Pfam" id="PF00255">
    <property type="entry name" value="GSHPx"/>
    <property type="match status" value="1"/>
</dbReference>
<dbReference type="SUPFAM" id="SSF52833">
    <property type="entry name" value="Thioredoxin-like"/>
    <property type="match status" value="1"/>
</dbReference>
<evidence type="ECO:0000256" key="4">
    <source>
        <dbReference type="RuleBase" id="RU000499"/>
    </source>
</evidence>
<dbReference type="PANTHER" id="PTHR11592">
    <property type="entry name" value="GLUTATHIONE PEROXIDASE"/>
    <property type="match status" value="1"/>
</dbReference>
<evidence type="ECO:0000256" key="1">
    <source>
        <dbReference type="ARBA" id="ARBA00006926"/>
    </source>
</evidence>